<reference evidence="1" key="1">
    <citation type="submission" date="2014-11" db="EMBL/GenBank/DDBJ databases">
        <authorList>
            <person name="Otto D Thomas"/>
            <person name="Naeem Raeece"/>
        </authorList>
    </citation>
    <scope>NUCLEOTIDE SEQUENCE</scope>
</reference>
<dbReference type="VEuPathDB" id="CryptoDB:Cvel_12826"/>
<organism evidence="1">
    <name type="scientific">Chromera velia CCMP2878</name>
    <dbReference type="NCBI Taxonomy" id="1169474"/>
    <lineage>
        <taxon>Eukaryota</taxon>
        <taxon>Sar</taxon>
        <taxon>Alveolata</taxon>
        <taxon>Colpodellida</taxon>
        <taxon>Chromeraceae</taxon>
        <taxon>Chromera</taxon>
    </lineage>
</organism>
<gene>
    <name evidence="1" type="ORF">Cvel_12826</name>
</gene>
<dbReference type="AlphaFoldDB" id="A0A0G4IBC5"/>
<protein>
    <submittedName>
        <fullName evidence="1">Uncharacterized protein</fullName>
    </submittedName>
</protein>
<name>A0A0G4IBC5_9ALVE</name>
<dbReference type="EMBL" id="CDMZ01005793">
    <property type="protein sequence ID" value="CEM54500.1"/>
    <property type="molecule type" value="Genomic_DNA"/>
</dbReference>
<evidence type="ECO:0000313" key="1">
    <source>
        <dbReference type="EMBL" id="CEM54500.1"/>
    </source>
</evidence>
<accession>A0A0G4IBC5</accession>
<proteinExistence type="predicted"/>
<sequence length="336" mass="38063">MPTREESEELASKGCQKVSLYAGMGEELSIKRDTEWRARDYYFSNLELLRFHPLVSIERICHRVAQTVWETYSEIPPPHPICFEDPPQALSLLKVLTARNYTLVWLALDAVGHHVLIEAVNRTAFRIFQSFVRCRPPQQPDKADGFSRYNAGQWTSGKSEGFLSENGAAQRWGGGKSLSLQTMKTFIECLRDLQGAADDVVEMELLPQAPGWPFKAGELKVRQKLIPDNLPDNVVLIPYEVTKTARSGEMAFERREGECVQVWEGKTLSLPDDCKLRFSIGLRSGTPGAKFESLYEHVTGQLPNGHVYVKMLGFAFWHWTRTLESDSLEVIGIGDW</sequence>